<dbReference type="GO" id="GO:0016209">
    <property type="term" value="F:antioxidant activity"/>
    <property type="evidence" value="ECO:0007669"/>
    <property type="project" value="InterPro"/>
</dbReference>
<evidence type="ECO:0000256" key="3">
    <source>
        <dbReference type="ARBA" id="ARBA00023157"/>
    </source>
</evidence>
<proteinExistence type="predicted"/>
<evidence type="ECO:0000256" key="1">
    <source>
        <dbReference type="ARBA" id="ARBA00004196"/>
    </source>
</evidence>
<organism evidence="8 11">
    <name type="scientific">Butyricimonas virosa</name>
    <dbReference type="NCBI Taxonomy" id="544645"/>
    <lineage>
        <taxon>Bacteria</taxon>
        <taxon>Pseudomonadati</taxon>
        <taxon>Bacteroidota</taxon>
        <taxon>Bacteroidia</taxon>
        <taxon>Bacteroidales</taxon>
        <taxon>Odoribacteraceae</taxon>
        <taxon>Butyricimonas</taxon>
    </lineage>
</organism>
<dbReference type="PANTHER" id="PTHR42852:SF6">
    <property type="entry name" value="THIOL:DISULFIDE INTERCHANGE PROTEIN DSBE"/>
    <property type="match status" value="1"/>
</dbReference>
<dbReference type="PROSITE" id="PS51352">
    <property type="entry name" value="THIOREDOXIN_2"/>
    <property type="match status" value="1"/>
</dbReference>
<protein>
    <submittedName>
        <fullName evidence="8">TlpA family protein disulfide reductase</fullName>
    </submittedName>
</protein>
<dbReference type="OrthoDB" id="1098640at2"/>
<sequence>MRKNLMMMVALLLLGIGACAGPKSARLHGSLKEFGSNNVKMELAGAVGDVSDINVIRIPVNDDGTFDLVVPLEKPTYFQIGRNTLYLSPGDDMEVNLGTSQPQSWFKGKGEEANNYLKGRLFPKAGSFMEAGRNVKENFEQTKKLIDGMAQKRIEELKALNNVSKEFREMEMMRIKADLANSYMAYLWYSDLLKDCKTREEGEKVANDFNKSIREYINPLLKEISAKDEYLEVAVVRDVLSSCNEIDPSIFDFPKSQRLKELNEIYGVGERMDEEMTKSLYDELYAYGSKLKNADFKQAFLGRLEKRAKLMEGRPAIDFTVVNMDGKEGKLSDYKGKVLFVDFWATWCMPCLGEMPYFNELSKQFPNIQFVGISLDDNTEVWLNKLKGDADHGKVLELFSTDPLVRTGWDITGIPRFLLIDKDFKIISASAPRPSEKDVIVPLLEKYNKK</sequence>
<feature type="domain" description="Thioredoxin" evidence="6">
    <location>
        <begin position="310"/>
        <end position="449"/>
    </location>
</feature>
<dbReference type="Pfam" id="PF00578">
    <property type="entry name" value="AhpC-TSA"/>
    <property type="match status" value="1"/>
</dbReference>
<dbReference type="GO" id="GO:0030313">
    <property type="term" value="C:cell envelope"/>
    <property type="evidence" value="ECO:0007669"/>
    <property type="project" value="UniProtKB-SubCell"/>
</dbReference>
<reference evidence="7 12" key="2">
    <citation type="submission" date="2021-02" db="EMBL/GenBank/DDBJ databases">
        <title>FDA dAtabase for Regulatory Grade micrObial Sequences (FDA-ARGOS): Supporting development and validation of Infectious Disease Dx tests.</title>
        <authorList>
            <person name="Carlson P."/>
            <person name="Fischbach M."/>
            <person name="Hastie J."/>
            <person name="Bilen M."/>
            <person name="Cheng A."/>
            <person name="Tallon L."/>
            <person name="Sadzewicz L."/>
            <person name="Zhao X."/>
            <person name="Boylan J."/>
            <person name="Ott S."/>
            <person name="Bowen H."/>
            <person name="Vavikolanu K."/>
            <person name="Mehta A."/>
            <person name="Aluvathingal J."/>
            <person name="Nadendla S."/>
            <person name="Yan Y."/>
            <person name="Sichtig H."/>
        </authorList>
    </citation>
    <scope>NUCLEOTIDE SEQUENCE [LARGE SCALE GENOMIC DNA]</scope>
    <source>
        <strain evidence="7 12">FDAARGOS_1229</strain>
    </source>
</reference>
<dbReference type="SUPFAM" id="SSF52833">
    <property type="entry name" value="Thioredoxin-like"/>
    <property type="match status" value="1"/>
</dbReference>
<gene>
    <name evidence="9" type="ORF">DWZ68_08250</name>
    <name evidence="8" type="ORF">DXA50_07070</name>
    <name evidence="7" type="ORF">I6J59_16755</name>
</gene>
<feature type="signal peptide" evidence="5">
    <location>
        <begin position="1"/>
        <end position="20"/>
    </location>
</feature>
<feature type="chain" id="PRO_5044602385" evidence="5">
    <location>
        <begin position="21"/>
        <end position="450"/>
    </location>
</feature>
<dbReference type="Gene3D" id="3.40.30.10">
    <property type="entry name" value="Glutaredoxin"/>
    <property type="match status" value="1"/>
</dbReference>
<reference evidence="10 11" key="1">
    <citation type="submission" date="2018-08" db="EMBL/GenBank/DDBJ databases">
        <title>A genome reference for cultivated species of the human gut microbiota.</title>
        <authorList>
            <person name="Zou Y."/>
            <person name="Xue W."/>
            <person name="Luo G."/>
        </authorList>
    </citation>
    <scope>NUCLEOTIDE SEQUENCE [LARGE SCALE GENOMIC DNA]</scope>
    <source>
        <strain evidence="9 10">AF34-33</strain>
        <strain evidence="8 11">OF02-7</strain>
    </source>
</reference>
<evidence type="ECO:0000256" key="4">
    <source>
        <dbReference type="ARBA" id="ARBA00023284"/>
    </source>
</evidence>
<accession>A0A413IPU2</accession>
<evidence type="ECO:0000313" key="8">
    <source>
        <dbReference type="EMBL" id="RGY19053.1"/>
    </source>
</evidence>
<dbReference type="Proteomes" id="UP000654720">
    <property type="component" value="Chromosome"/>
</dbReference>
<dbReference type="EMBL" id="CP069450">
    <property type="protein sequence ID" value="QRO49536.1"/>
    <property type="molecule type" value="Genomic_DNA"/>
</dbReference>
<dbReference type="CDD" id="cd02966">
    <property type="entry name" value="TlpA_like_family"/>
    <property type="match status" value="1"/>
</dbReference>
<evidence type="ECO:0000259" key="6">
    <source>
        <dbReference type="PROSITE" id="PS51352"/>
    </source>
</evidence>
<evidence type="ECO:0000256" key="2">
    <source>
        <dbReference type="ARBA" id="ARBA00022748"/>
    </source>
</evidence>
<dbReference type="InterPro" id="IPR000866">
    <property type="entry name" value="AhpC/TSA"/>
</dbReference>
<dbReference type="EMBL" id="QRPV01000007">
    <property type="protein sequence ID" value="RHM44011.1"/>
    <property type="molecule type" value="Genomic_DNA"/>
</dbReference>
<dbReference type="Proteomes" id="UP000286038">
    <property type="component" value="Unassembled WGS sequence"/>
</dbReference>
<keyword evidence="2" id="KW-0201">Cytochrome c-type biogenesis</keyword>
<dbReference type="PANTHER" id="PTHR42852">
    <property type="entry name" value="THIOL:DISULFIDE INTERCHANGE PROTEIN DSBE"/>
    <property type="match status" value="1"/>
</dbReference>
<dbReference type="PROSITE" id="PS51257">
    <property type="entry name" value="PROKAR_LIPOPROTEIN"/>
    <property type="match status" value="1"/>
</dbReference>
<dbReference type="InterPro" id="IPR013766">
    <property type="entry name" value="Thioredoxin_domain"/>
</dbReference>
<dbReference type="InterPro" id="IPR050553">
    <property type="entry name" value="Thioredoxin_ResA/DsbE_sf"/>
</dbReference>
<name>A0A413IPU2_9BACT</name>
<keyword evidence="4" id="KW-0676">Redox-active center</keyword>
<dbReference type="Proteomes" id="UP000286063">
    <property type="component" value="Unassembled WGS sequence"/>
</dbReference>
<keyword evidence="3" id="KW-1015">Disulfide bond</keyword>
<dbReference type="RefSeq" id="WP_051465657.1">
    <property type="nucleotide sequence ID" value="NZ_CABJDM010000007.1"/>
</dbReference>
<dbReference type="GO" id="GO:0016491">
    <property type="term" value="F:oxidoreductase activity"/>
    <property type="evidence" value="ECO:0007669"/>
    <property type="project" value="InterPro"/>
</dbReference>
<evidence type="ECO:0000256" key="5">
    <source>
        <dbReference type="SAM" id="SignalP"/>
    </source>
</evidence>
<keyword evidence="12" id="KW-1185">Reference proteome</keyword>
<evidence type="ECO:0000313" key="10">
    <source>
        <dbReference type="Proteomes" id="UP000286038"/>
    </source>
</evidence>
<dbReference type="GeneID" id="93097770"/>
<keyword evidence="5" id="KW-0732">Signal</keyword>
<evidence type="ECO:0000313" key="9">
    <source>
        <dbReference type="EMBL" id="RHM44011.1"/>
    </source>
</evidence>
<dbReference type="AlphaFoldDB" id="A0A413IPU2"/>
<dbReference type="GO" id="GO:0017004">
    <property type="term" value="P:cytochrome complex assembly"/>
    <property type="evidence" value="ECO:0007669"/>
    <property type="project" value="UniProtKB-KW"/>
</dbReference>
<evidence type="ECO:0000313" key="11">
    <source>
        <dbReference type="Proteomes" id="UP000286063"/>
    </source>
</evidence>
<evidence type="ECO:0000313" key="7">
    <source>
        <dbReference type="EMBL" id="QRO49536.1"/>
    </source>
</evidence>
<dbReference type="InterPro" id="IPR036249">
    <property type="entry name" value="Thioredoxin-like_sf"/>
</dbReference>
<comment type="subcellular location">
    <subcellularLocation>
        <location evidence="1">Cell envelope</location>
    </subcellularLocation>
</comment>
<dbReference type="EMBL" id="QSCR01000008">
    <property type="protein sequence ID" value="RGY19053.1"/>
    <property type="molecule type" value="Genomic_DNA"/>
</dbReference>
<evidence type="ECO:0000313" key="12">
    <source>
        <dbReference type="Proteomes" id="UP000654720"/>
    </source>
</evidence>